<gene>
    <name evidence="1" type="ORF">NP439_22915</name>
</gene>
<keyword evidence="2" id="KW-1185">Reference proteome</keyword>
<evidence type="ECO:0000313" key="2">
    <source>
        <dbReference type="Proteomes" id="UP001059773"/>
    </source>
</evidence>
<accession>A0ABY5JRJ0</accession>
<dbReference type="EMBL" id="CP101914">
    <property type="protein sequence ID" value="UUI02849.1"/>
    <property type="molecule type" value="Genomic_DNA"/>
</dbReference>
<dbReference type="RefSeq" id="WP_256708050.1">
    <property type="nucleotide sequence ID" value="NZ_CP101914.1"/>
</dbReference>
<sequence>MMKLKILEVEYLGNINDRVSGDWEIIDGDTNYNITIYGPQIDGELSGFQLAFNEGLDEFIIWYNEVYGVTDGSLDGLREYINNLGVEWEPGADFQFDNSGL</sequence>
<protein>
    <submittedName>
        <fullName evidence="1">Uncharacterized protein</fullName>
    </submittedName>
</protein>
<name>A0ABY5JRJ0_9BACI</name>
<organism evidence="1 2">
    <name type="scientific">Oceanobacillus jeddahense</name>
    <dbReference type="NCBI Taxonomy" id="1462527"/>
    <lineage>
        <taxon>Bacteria</taxon>
        <taxon>Bacillati</taxon>
        <taxon>Bacillota</taxon>
        <taxon>Bacilli</taxon>
        <taxon>Bacillales</taxon>
        <taxon>Bacillaceae</taxon>
        <taxon>Oceanobacillus</taxon>
    </lineage>
</organism>
<reference evidence="1" key="1">
    <citation type="submission" date="2022-07" db="EMBL/GenBank/DDBJ databases">
        <title>FELIX.</title>
        <authorList>
            <person name="Wan K.H."/>
            <person name="Park S."/>
            <person name="Lawrence Q."/>
            <person name="Eichenberger J.P."/>
            <person name="Booth B.W."/>
            <person name="Piaggio A.J."/>
            <person name="Chandler J.C."/>
            <person name="Franklin A.B."/>
            <person name="Celniker S.E."/>
        </authorList>
    </citation>
    <scope>NUCLEOTIDE SEQUENCE</scope>
    <source>
        <strain evidence="1">QA-1986 374</strain>
    </source>
</reference>
<proteinExistence type="predicted"/>
<evidence type="ECO:0000313" key="1">
    <source>
        <dbReference type="EMBL" id="UUI02849.1"/>
    </source>
</evidence>
<dbReference type="Proteomes" id="UP001059773">
    <property type="component" value="Chromosome"/>
</dbReference>